<evidence type="ECO:0000313" key="3">
    <source>
        <dbReference type="Proteomes" id="UP000215914"/>
    </source>
</evidence>
<protein>
    <submittedName>
        <fullName evidence="2">Uncharacterized protein</fullName>
    </submittedName>
</protein>
<reference evidence="2" key="1">
    <citation type="journal article" date="2017" name="Nature">
        <title>The sunflower genome provides insights into oil metabolism, flowering and Asterid evolution.</title>
        <authorList>
            <person name="Badouin H."/>
            <person name="Gouzy J."/>
            <person name="Grassa C.J."/>
            <person name="Murat F."/>
            <person name="Staton S.E."/>
            <person name="Cottret L."/>
            <person name="Lelandais-Briere C."/>
            <person name="Owens G.L."/>
            <person name="Carrere S."/>
            <person name="Mayjonade B."/>
            <person name="Legrand L."/>
            <person name="Gill N."/>
            <person name="Kane N.C."/>
            <person name="Bowers J.E."/>
            <person name="Hubner S."/>
            <person name="Bellec A."/>
            <person name="Berard A."/>
            <person name="Berges H."/>
            <person name="Blanchet N."/>
            <person name="Boniface M.C."/>
            <person name="Brunel D."/>
            <person name="Catrice O."/>
            <person name="Chaidir N."/>
            <person name="Claudel C."/>
            <person name="Donnadieu C."/>
            <person name="Faraut T."/>
            <person name="Fievet G."/>
            <person name="Helmstetter N."/>
            <person name="King M."/>
            <person name="Knapp S.J."/>
            <person name="Lai Z."/>
            <person name="Le Paslier M.C."/>
            <person name="Lippi Y."/>
            <person name="Lorenzon L."/>
            <person name="Mandel J.R."/>
            <person name="Marage G."/>
            <person name="Marchand G."/>
            <person name="Marquand E."/>
            <person name="Bret-Mestries E."/>
            <person name="Morien E."/>
            <person name="Nambeesan S."/>
            <person name="Nguyen T."/>
            <person name="Pegot-Espagnet P."/>
            <person name="Pouilly N."/>
            <person name="Raftis F."/>
            <person name="Sallet E."/>
            <person name="Schiex T."/>
            <person name="Thomas J."/>
            <person name="Vandecasteele C."/>
            <person name="Vares D."/>
            <person name="Vear F."/>
            <person name="Vautrin S."/>
            <person name="Crespi M."/>
            <person name="Mangin B."/>
            <person name="Burke J.M."/>
            <person name="Salse J."/>
            <person name="Munos S."/>
            <person name="Vincourt P."/>
            <person name="Rieseberg L.H."/>
            <person name="Langlade N.B."/>
        </authorList>
    </citation>
    <scope>NUCLEOTIDE SEQUENCE</scope>
    <source>
        <tissue evidence="2">Leaves</tissue>
    </source>
</reference>
<dbReference type="Proteomes" id="UP000215914">
    <property type="component" value="Unassembled WGS sequence"/>
</dbReference>
<gene>
    <name evidence="2" type="ORF">HanXRQr2_Chr05g0230671</name>
</gene>
<name>A0A9K3J1S4_HELAN</name>
<reference evidence="2" key="2">
    <citation type="submission" date="2020-06" db="EMBL/GenBank/DDBJ databases">
        <title>Helianthus annuus Genome sequencing and assembly Release 2.</title>
        <authorList>
            <person name="Gouzy J."/>
            <person name="Langlade N."/>
            <person name="Munos S."/>
        </authorList>
    </citation>
    <scope>NUCLEOTIDE SEQUENCE</scope>
    <source>
        <tissue evidence="2">Leaves</tissue>
    </source>
</reference>
<accession>A0A9K3J1S4</accession>
<comment type="caution">
    <text evidence="2">The sequence shown here is derived from an EMBL/GenBank/DDBJ whole genome shotgun (WGS) entry which is preliminary data.</text>
</comment>
<dbReference type="Gramene" id="mRNA:HanXRQr2_Chr05g0230671">
    <property type="protein sequence ID" value="CDS:HanXRQr2_Chr05g0230671.1"/>
    <property type="gene ID" value="HanXRQr2_Chr05g0230671"/>
</dbReference>
<evidence type="ECO:0000256" key="1">
    <source>
        <dbReference type="SAM" id="MobiDB-lite"/>
    </source>
</evidence>
<feature type="compositionally biased region" description="Low complexity" evidence="1">
    <location>
        <begin position="25"/>
        <end position="53"/>
    </location>
</feature>
<keyword evidence="3" id="KW-1185">Reference proteome</keyword>
<dbReference type="EMBL" id="MNCJ02000320">
    <property type="protein sequence ID" value="KAF5807178.1"/>
    <property type="molecule type" value="Genomic_DNA"/>
</dbReference>
<proteinExistence type="predicted"/>
<sequence>MTWYVRLDGMATVTSPLRRRPALHSAPSVAVPPSSPSSGSRRQGRSSPSLIHQ</sequence>
<evidence type="ECO:0000313" key="2">
    <source>
        <dbReference type="EMBL" id="KAF5807178.1"/>
    </source>
</evidence>
<feature type="region of interest" description="Disordered" evidence="1">
    <location>
        <begin position="18"/>
        <end position="53"/>
    </location>
</feature>
<dbReference type="AlphaFoldDB" id="A0A9K3J1S4"/>
<organism evidence="2 3">
    <name type="scientific">Helianthus annuus</name>
    <name type="common">Common sunflower</name>
    <dbReference type="NCBI Taxonomy" id="4232"/>
    <lineage>
        <taxon>Eukaryota</taxon>
        <taxon>Viridiplantae</taxon>
        <taxon>Streptophyta</taxon>
        <taxon>Embryophyta</taxon>
        <taxon>Tracheophyta</taxon>
        <taxon>Spermatophyta</taxon>
        <taxon>Magnoliopsida</taxon>
        <taxon>eudicotyledons</taxon>
        <taxon>Gunneridae</taxon>
        <taxon>Pentapetalae</taxon>
        <taxon>asterids</taxon>
        <taxon>campanulids</taxon>
        <taxon>Asterales</taxon>
        <taxon>Asteraceae</taxon>
        <taxon>Asteroideae</taxon>
        <taxon>Heliantheae alliance</taxon>
        <taxon>Heliantheae</taxon>
        <taxon>Helianthus</taxon>
    </lineage>
</organism>